<dbReference type="EMBL" id="LO018304">
    <property type="protein sequence ID" value="CUM59840.1"/>
    <property type="molecule type" value="Genomic_DNA"/>
</dbReference>
<name>A0A1J1JEB5_PLAAG</name>
<accession>A0A1J1JEB5</accession>
<dbReference type="RefSeq" id="WP_235752005.1">
    <property type="nucleotide sequence ID" value="NZ_JBIIEP010000050.1"/>
</dbReference>
<gene>
    <name evidence="1" type="ORF">PLAM_1874</name>
</gene>
<organism evidence="1">
    <name type="scientific">Planktothrix agardhii</name>
    <name type="common">Oscillatoria agardhii</name>
    <dbReference type="NCBI Taxonomy" id="1160"/>
    <lineage>
        <taxon>Bacteria</taxon>
        <taxon>Bacillati</taxon>
        <taxon>Cyanobacteriota</taxon>
        <taxon>Cyanophyceae</taxon>
        <taxon>Oscillatoriophycideae</taxon>
        <taxon>Oscillatoriales</taxon>
        <taxon>Microcoleaceae</taxon>
        <taxon>Planktothrix</taxon>
    </lineage>
</organism>
<evidence type="ECO:0008006" key="2">
    <source>
        <dbReference type="Google" id="ProtNLM"/>
    </source>
</evidence>
<dbReference type="AlphaFoldDB" id="A0A1J1JEB5"/>
<proteinExistence type="predicted"/>
<reference evidence="1" key="1">
    <citation type="submission" date="2015-09" db="EMBL/GenBank/DDBJ databases">
        <authorList>
            <person name="Jackson K.R."/>
            <person name="Lunt B.L."/>
            <person name="Fisher J.N.B."/>
            <person name="Gardner A.V."/>
            <person name="Bailey M.E."/>
            <person name="Deus L.M."/>
            <person name="Earl A.S."/>
            <person name="Gibby P.D."/>
            <person name="Hartmann K.A."/>
            <person name="Liu J.E."/>
            <person name="Manci A.M."/>
            <person name="Nielsen D.A."/>
            <person name="Solomon M.B."/>
            <person name="Breakwell D.P."/>
            <person name="Burnett S.H."/>
            <person name="Grose J.H."/>
        </authorList>
    </citation>
    <scope>NUCLEOTIDE SEQUENCE</scope>
    <source>
        <strain evidence="1">7805</strain>
    </source>
</reference>
<sequence length="76" mass="9109">MSRWKPCKRRDFIQKLHKFGFSGPFSGSKHQFIIYESHRLTIPSNDEYSVPQLRIMIREVEDILAQQITLKEWDSL</sequence>
<dbReference type="SUPFAM" id="SSF54786">
    <property type="entry name" value="YcfA/nrd intein domain"/>
    <property type="match status" value="1"/>
</dbReference>
<evidence type="ECO:0000313" key="1">
    <source>
        <dbReference type="EMBL" id="CUM59840.1"/>
    </source>
</evidence>
<protein>
    <recommendedName>
        <fullName evidence="2">YcfA family protein</fullName>
    </recommendedName>
</protein>
<dbReference type="GeneID" id="77290270"/>